<dbReference type="EMBL" id="CAJVPU010023505">
    <property type="protein sequence ID" value="CAG8688609.1"/>
    <property type="molecule type" value="Genomic_DNA"/>
</dbReference>
<evidence type="ECO:0000313" key="2">
    <source>
        <dbReference type="Proteomes" id="UP000789702"/>
    </source>
</evidence>
<protein>
    <submittedName>
        <fullName evidence="1">14626_t:CDS:1</fullName>
    </submittedName>
</protein>
<gene>
    <name evidence="1" type="ORF">DHETER_LOCUS11134</name>
</gene>
<accession>A0ACA9P7X9</accession>
<comment type="caution">
    <text evidence="1">The sequence shown here is derived from an EMBL/GenBank/DDBJ whole genome shotgun (WGS) entry which is preliminary data.</text>
</comment>
<reference evidence="1" key="1">
    <citation type="submission" date="2021-06" db="EMBL/GenBank/DDBJ databases">
        <authorList>
            <person name="Kallberg Y."/>
            <person name="Tangrot J."/>
            <person name="Rosling A."/>
        </authorList>
    </citation>
    <scope>NUCLEOTIDE SEQUENCE</scope>
    <source>
        <strain evidence="1">IL203A</strain>
    </source>
</reference>
<organism evidence="1 2">
    <name type="scientific">Dentiscutata heterogama</name>
    <dbReference type="NCBI Taxonomy" id="1316150"/>
    <lineage>
        <taxon>Eukaryota</taxon>
        <taxon>Fungi</taxon>
        <taxon>Fungi incertae sedis</taxon>
        <taxon>Mucoromycota</taxon>
        <taxon>Glomeromycotina</taxon>
        <taxon>Glomeromycetes</taxon>
        <taxon>Diversisporales</taxon>
        <taxon>Gigasporaceae</taxon>
        <taxon>Dentiscutata</taxon>
    </lineage>
</organism>
<dbReference type="Proteomes" id="UP000789702">
    <property type="component" value="Unassembled WGS sequence"/>
</dbReference>
<sequence>NASLRGDISETLLYLRNQKYYTKYYNISQKSTEKKIKCTEGLFL</sequence>
<feature type="non-terminal residue" evidence="1">
    <location>
        <position position="1"/>
    </location>
</feature>
<evidence type="ECO:0000313" key="1">
    <source>
        <dbReference type="EMBL" id="CAG8688609.1"/>
    </source>
</evidence>
<name>A0ACA9P7X9_9GLOM</name>
<proteinExistence type="predicted"/>
<keyword evidence="2" id="KW-1185">Reference proteome</keyword>